<reference evidence="2" key="1">
    <citation type="submission" date="2022-11" db="EMBL/GenBank/DDBJ databases">
        <title>Chromosomal genome sequence assembly and mating type (MAT) locus characterization of the leprose asexual lichenized fungus Lepraria neglecta (Nyl.) Erichsen.</title>
        <authorList>
            <person name="Allen J.L."/>
            <person name="Pfeffer B."/>
        </authorList>
    </citation>
    <scope>NUCLEOTIDE SEQUENCE</scope>
    <source>
        <strain evidence="2">Allen 5258</strain>
    </source>
</reference>
<accession>A0AAE0DH22</accession>
<keyword evidence="3" id="KW-1185">Reference proteome</keyword>
<dbReference type="AlphaFoldDB" id="A0AAE0DH22"/>
<proteinExistence type="predicted"/>
<sequence length="178" mass="19737">MAHGHGAWLKPHLIMRHTNPQSHCSEETPDQQKGSGDPTFIAGTTAHTQCGAAETFGPEPQRPSADELSTYKSNREHHDLLGVGSQTFNTGDIQYKPRTARMEETSVCPYHRLILQERLTNPCSGQGLGPMDRYLAEGPSERYAILHRPDAGTMSTYKGCRCIEMMESSIDTNDHAQK</sequence>
<organism evidence="2 3">
    <name type="scientific">Lepraria neglecta</name>
    <dbReference type="NCBI Taxonomy" id="209136"/>
    <lineage>
        <taxon>Eukaryota</taxon>
        <taxon>Fungi</taxon>
        <taxon>Dikarya</taxon>
        <taxon>Ascomycota</taxon>
        <taxon>Pezizomycotina</taxon>
        <taxon>Lecanoromycetes</taxon>
        <taxon>OSLEUM clade</taxon>
        <taxon>Lecanoromycetidae</taxon>
        <taxon>Lecanorales</taxon>
        <taxon>Lecanorineae</taxon>
        <taxon>Stereocaulaceae</taxon>
        <taxon>Lepraria</taxon>
    </lineage>
</organism>
<evidence type="ECO:0000313" key="2">
    <source>
        <dbReference type="EMBL" id="KAK3169015.1"/>
    </source>
</evidence>
<gene>
    <name evidence="2" type="ORF">OEA41_005463</name>
</gene>
<protein>
    <submittedName>
        <fullName evidence="2">Uncharacterized protein</fullName>
    </submittedName>
</protein>
<evidence type="ECO:0000256" key="1">
    <source>
        <dbReference type="SAM" id="MobiDB-lite"/>
    </source>
</evidence>
<dbReference type="Proteomes" id="UP001276659">
    <property type="component" value="Unassembled WGS sequence"/>
</dbReference>
<evidence type="ECO:0000313" key="3">
    <source>
        <dbReference type="Proteomes" id="UP001276659"/>
    </source>
</evidence>
<feature type="region of interest" description="Disordered" evidence="1">
    <location>
        <begin position="19"/>
        <end position="43"/>
    </location>
</feature>
<dbReference type="EMBL" id="JASNWA010000010">
    <property type="protein sequence ID" value="KAK3169015.1"/>
    <property type="molecule type" value="Genomic_DNA"/>
</dbReference>
<comment type="caution">
    <text evidence="2">The sequence shown here is derived from an EMBL/GenBank/DDBJ whole genome shotgun (WGS) entry which is preliminary data.</text>
</comment>
<name>A0AAE0DH22_9LECA</name>